<dbReference type="OrthoDB" id="9812136at2"/>
<dbReference type="EMBL" id="SORX01000001">
    <property type="protein sequence ID" value="TFE03755.1"/>
    <property type="molecule type" value="Genomic_DNA"/>
</dbReference>
<dbReference type="AlphaFoldDB" id="A0A4Y8LS25"/>
<gene>
    <name evidence="2" type="ORF">E2626_00040</name>
</gene>
<dbReference type="PANTHER" id="PTHR37304:SF1">
    <property type="entry name" value="MEMBRANE PROTEIN"/>
    <property type="match status" value="1"/>
</dbReference>
<keyword evidence="1" id="KW-0472">Membrane</keyword>
<organism evidence="2 3">
    <name type="scientific">Jeotgalibacillus salarius</name>
    <dbReference type="NCBI Taxonomy" id="546023"/>
    <lineage>
        <taxon>Bacteria</taxon>
        <taxon>Bacillati</taxon>
        <taxon>Bacillota</taxon>
        <taxon>Bacilli</taxon>
        <taxon>Bacillales</taxon>
        <taxon>Caryophanaceae</taxon>
        <taxon>Jeotgalibacillus</taxon>
    </lineage>
</organism>
<keyword evidence="1" id="KW-1133">Transmembrane helix</keyword>
<sequence>MNTVQRTALFLTVIGALNWGLVGFFQFDAVASLFGGVDSVGARIVYVLVGIAGLINLGLLFKSWEPSVRQERDPAPIS</sequence>
<keyword evidence="1" id="KW-0812">Transmembrane</keyword>
<dbReference type="RefSeq" id="WP_134378374.1">
    <property type="nucleotide sequence ID" value="NZ_SORX01000001.1"/>
</dbReference>
<dbReference type="Pfam" id="PF04070">
    <property type="entry name" value="DUF378"/>
    <property type="match status" value="1"/>
</dbReference>
<feature type="transmembrane region" description="Helical" evidence="1">
    <location>
        <begin position="39"/>
        <end position="61"/>
    </location>
</feature>
<evidence type="ECO:0000256" key="1">
    <source>
        <dbReference type="SAM" id="Phobius"/>
    </source>
</evidence>
<reference evidence="2 3" key="1">
    <citation type="submission" date="2019-03" db="EMBL/GenBank/DDBJ databases">
        <authorList>
            <person name="Yang Y."/>
        </authorList>
    </citation>
    <scope>NUCLEOTIDE SEQUENCE [LARGE SCALE GENOMIC DNA]</scope>
    <source>
        <strain evidence="2 3">ASL-1</strain>
    </source>
</reference>
<dbReference type="Proteomes" id="UP000297776">
    <property type="component" value="Unassembled WGS sequence"/>
</dbReference>
<comment type="caution">
    <text evidence="2">The sequence shown here is derived from an EMBL/GenBank/DDBJ whole genome shotgun (WGS) entry which is preliminary data.</text>
</comment>
<protein>
    <submittedName>
        <fullName evidence="2">DUF378 domain-containing protein</fullName>
    </submittedName>
</protein>
<keyword evidence="3" id="KW-1185">Reference proteome</keyword>
<name>A0A4Y8LS25_9BACL</name>
<evidence type="ECO:0000313" key="3">
    <source>
        <dbReference type="Proteomes" id="UP000297776"/>
    </source>
</evidence>
<proteinExistence type="predicted"/>
<dbReference type="InterPro" id="IPR007211">
    <property type="entry name" value="DUF378"/>
</dbReference>
<accession>A0A4Y8LS25</accession>
<feature type="transmembrane region" description="Helical" evidence="1">
    <location>
        <begin position="7"/>
        <end position="27"/>
    </location>
</feature>
<evidence type="ECO:0000313" key="2">
    <source>
        <dbReference type="EMBL" id="TFE03755.1"/>
    </source>
</evidence>
<dbReference type="PANTHER" id="PTHR37304">
    <property type="entry name" value="MEMBRANE PROTEIN-RELATED"/>
    <property type="match status" value="1"/>
</dbReference>